<evidence type="ECO:0000256" key="1">
    <source>
        <dbReference type="SAM" id="MobiDB-lite"/>
    </source>
</evidence>
<dbReference type="EMBL" id="DXBM01000036">
    <property type="protein sequence ID" value="HIZ46159.1"/>
    <property type="molecule type" value="Genomic_DNA"/>
</dbReference>
<protein>
    <submittedName>
        <fullName evidence="2">Uncharacterized protein</fullName>
    </submittedName>
</protein>
<gene>
    <name evidence="2" type="ORF">IAA19_03980</name>
</gene>
<dbReference type="AlphaFoldDB" id="A0A9D2EYC5"/>
<accession>A0A9D2EYC5</accession>
<evidence type="ECO:0000313" key="3">
    <source>
        <dbReference type="Proteomes" id="UP000824062"/>
    </source>
</evidence>
<reference evidence="2" key="1">
    <citation type="journal article" date="2021" name="PeerJ">
        <title>Extensive microbial diversity within the chicken gut microbiome revealed by metagenomics and culture.</title>
        <authorList>
            <person name="Gilroy R."/>
            <person name="Ravi A."/>
            <person name="Getino M."/>
            <person name="Pursley I."/>
            <person name="Horton D.L."/>
            <person name="Alikhan N.F."/>
            <person name="Baker D."/>
            <person name="Gharbi K."/>
            <person name="Hall N."/>
            <person name="Watson M."/>
            <person name="Adriaenssens E.M."/>
            <person name="Foster-Nyarko E."/>
            <person name="Jarju S."/>
            <person name="Secka A."/>
            <person name="Antonio M."/>
            <person name="Oren A."/>
            <person name="Chaudhuri R.R."/>
            <person name="La Ragione R."/>
            <person name="Hildebrand F."/>
            <person name="Pallen M.J."/>
        </authorList>
    </citation>
    <scope>NUCLEOTIDE SEQUENCE</scope>
    <source>
        <strain evidence="2">ChiHjej12B11-14209</strain>
    </source>
</reference>
<feature type="region of interest" description="Disordered" evidence="1">
    <location>
        <begin position="249"/>
        <end position="268"/>
    </location>
</feature>
<proteinExistence type="predicted"/>
<sequence>MSDQPLNMEDPREHASVGSSAFDPEVVLAEFQRRYEDGSRPKPRTAKLLFEDNPDLGGYYAVLNVKARDFFGRTLGKELVARGLIDKGAAKRDPQPTEPAGQRAPLIMSRASRGPLSLEERRERAVADLKSYYPDGRIARLDAEHKKLGERLRKLYRELGYSSRREMIESFGFEMPSEKGGRPRSCDFETVLAELQRRYEDEGKPRPRTTKTLFEENPDLAEHYEALNSGARKFFGRSLGKELEARGLVDRGSSRSSDAEAARRARVERRESETAELLAALGDMEQRLADVPVDERPSTLTSLCERFPEYEGLISQGRRRGIVSKQILFDRGILGLSKSRAAAQRKSARLSHIRNQELPALLERYESLDGPPFVDGENHGELLGDGVLGYDLATMSELRETKIPVENIWPLSVGEAPSVRFAQYENASRYSPQGRLIISCGADQMGESGMSLDVVSFDEFVSAERFEGETPFATVEGAQVEAELMLAGIPFAVLRYRFVVPLSARTLLYALHALGVPVV</sequence>
<dbReference type="Proteomes" id="UP000824062">
    <property type="component" value="Unassembled WGS sequence"/>
</dbReference>
<organism evidence="2 3">
    <name type="scientific">Candidatus Olsenella pullistercoris</name>
    <dbReference type="NCBI Taxonomy" id="2838712"/>
    <lineage>
        <taxon>Bacteria</taxon>
        <taxon>Bacillati</taxon>
        <taxon>Actinomycetota</taxon>
        <taxon>Coriobacteriia</taxon>
        <taxon>Coriobacteriales</taxon>
        <taxon>Atopobiaceae</taxon>
        <taxon>Olsenella</taxon>
    </lineage>
</organism>
<comment type="caution">
    <text evidence="2">The sequence shown here is derived from an EMBL/GenBank/DDBJ whole genome shotgun (WGS) entry which is preliminary data.</text>
</comment>
<name>A0A9D2EYC5_9ACTN</name>
<evidence type="ECO:0000313" key="2">
    <source>
        <dbReference type="EMBL" id="HIZ46159.1"/>
    </source>
</evidence>
<reference evidence="2" key="2">
    <citation type="submission" date="2021-04" db="EMBL/GenBank/DDBJ databases">
        <authorList>
            <person name="Gilroy R."/>
        </authorList>
    </citation>
    <scope>NUCLEOTIDE SEQUENCE</scope>
    <source>
        <strain evidence="2">ChiHjej12B11-14209</strain>
    </source>
</reference>